<name>A0A8H6XBV4_9AGAR</name>
<dbReference type="OrthoDB" id="2840257at2759"/>
<gene>
    <name evidence="1" type="ORF">MVEN_02045800</name>
</gene>
<reference evidence="1" key="1">
    <citation type="submission" date="2020-05" db="EMBL/GenBank/DDBJ databases">
        <title>Mycena genomes resolve the evolution of fungal bioluminescence.</title>
        <authorList>
            <person name="Tsai I.J."/>
        </authorList>
    </citation>
    <scope>NUCLEOTIDE SEQUENCE</scope>
    <source>
        <strain evidence="1">CCC161011</strain>
    </source>
</reference>
<dbReference type="EMBL" id="JACAZI010000021">
    <property type="protein sequence ID" value="KAF7338207.1"/>
    <property type="molecule type" value="Genomic_DNA"/>
</dbReference>
<protein>
    <recommendedName>
        <fullName evidence="3">F-box domain-containing protein</fullName>
    </recommendedName>
</protein>
<sequence length="386" mass="43103">MSFKVEQLEALITQLSADVETQKEVTRLPLKISSEIFLHCLPPRPEPGPRTAPMLLVNVCNSWTDIAISTSALWAAIHLDCQGVGALQNWLQRAGHCGLSISLRESLNDDVAAILRQYARQIQNLELYKPDISFLTTISFFRLTTLIIAFPRTDPSSIIGCEHIMALLHLTSNLQKCNFLNVDVQMQENPPDSLTLHSLRSLKFGDAESGIIHGGQVILRYLTLPCVESLAVPMIQFSRHEFTLFLKRSSPPLRRLVLNSGWADIMFIDLHEIISLLPSLVDLGLHTGSSPFTNDLLSSLADSPLLPKLRSLKIVHQEVFVRFPPLLHQNMLRMLSARRSQITCFIYKALSGDEHKPHAGVCDALRQLAADGMEIFVGSQDQGNYI</sequence>
<proteinExistence type="predicted"/>
<dbReference type="AlphaFoldDB" id="A0A8H6XBV4"/>
<organism evidence="1 2">
    <name type="scientific">Mycena venus</name>
    <dbReference type="NCBI Taxonomy" id="2733690"/>
    <lineage>
        <taxon>Eukaryota</taxon>
        <taxon>Fungi</taxon>
        <taxon>Dikarya</taxon>
        <taxon>Basidiomycota</taxon>
        <taxon>Agaricomycotina</taxon>
        <taxon>Agaricomycetes</taxon>
        <taxon>Agaricomycetidae</taxon>
        <taxon>Agaricales</taxon>
        <taxon>Marasmiineae</taxon>
        <taxon>Mycenaceae</taxon>
        <taxon>Mycena</taxon>
    </lineage>
</organism>
<dbReference type="Gene3D" id="3.80.10.10">
    <property type="entry name" value="Ribonuclease Inhibitor"/>
    <property type="match status" value="1"/>
</dbReference>
<accession>A0A8H6XBV4</accession>
<keyword evidence="2" id="KW-1185">Reference proteome</keyword>
<dbReference type="InterPro" id="IPR032675">
    <property type="entry name" value="LRR_dom_sf"/>
</dbReference>
<evidence type="ECO:0000313" key="1">
    <source>
        <dbReference type="EMBL" id="KAF7338207.1"/>
    </source>
</evidence>
<dbReference type="Proteomes" id="UP000620124">
    <property type="component" value="Unassembled WGS sequence"/>
</dbReference>
<evidence type="ECO:0000313" key="2">
    <source>
        <dbReference type="Proteomes" id="UP000620124"/>
    </source>
</evidence>
<comment type="caution">
    <text evidence="1">The sequence shown here is derived from an EMBL/GenBank/DDBJ whole genome shotgun (WGS) entry which is preliminary data.</text>
</comment>
<evidence type="ECO:0008006" key="3">
    <source>
        <dbReference type="Google" id="ProtNLM"/>
    </source>
</evidence>